<protein>
    <submittedName>
        <fullName evidence="2">Uncharacterized protein</fullName>
    </submittedName>
</protein>
<evidence type="ECO:0000313" key="3">
    <source>
        <dbReference type="Proteomes" id="UP001183535"/>
    </source>
</evidence>
<comment type="caution">
    <text evidence="2">The sequence shown here is derived from an EMBL/GenBank/DDBJ whole genome shotgun (WGS) entry which is preliminary data.</text>
</comment>
<feature type="compositionally biased region" description="Basic and acidic residues" evidence="1">
    <location>
        <begin position="1"/>
        <end position="22"/>
    </location>
</feature>
<feature type="compositionally biased region" description="Basic and acidic residues" evidence="1">
    <location>
        <begin position="92"/>
        <end position="106"/>
    </location>
</feature>
<dbReference type="RefSeq" id="WP_311638561.1">
    <property type="nucleotide sequence ID" value="NZ_JAVRES010000003.1"/>
</dbReference>
<feature type="region of interest" description="Disordered" evidence="1">
    <location>
        <begin position="1"/>
        <end position="205"/>
    </location>
</feature>
<dbReference type="Proteomes" id="UP001183535">
    <property type="component" value="Unassembled WGS sequence"/>
</dbReference>
<evidence type="ECO:0000313" key="2">
    <source>
        <dbReference type="EMBL" id="MDT0435050.1"/>
    </source>
</evidence>
<evidence type="ECO:0000256" key="1">
    <source>
        <dbReference type="SAM" id="MobiDB-lite"/>
    </source>
</evidence>
<feature type="compositionally biased region" description="Basic and acidic residues" evidence="1">
    <location>
        <begin position="66"/>
        <end position="79"/>
    </location>
</feature>
<proteinExistence type="predicted"/>
<dbReference type="EMBL" id="JAVRES010000003">
    <property type="protein sequence ID" value="MDT0435050.1"/>
    <property type="molecule type" value="Genomic_DNA"/>
</dbReference>
<feature type="compositionally biased region" description="Pro residues" evidence="1">
    <location>
        <begin position="108"/>
        <end position="130"/>
    </location>
</feature>
<keyword evidence="3" id="KW-1185">Reference proteome</keyword>
<reference evidence="3" key="1">
    <citation type="submission" date="2023-07" db="EMBL/GenBank/DDBJ databases">
        <title>30 novel species of actinomycetes from the DSMZ collection.</title>
        <authorList>
            <person name="Nouioui I."/>
        </authorList>
    </citation>
    <scope>NUCLEOTIDE SEQUENCE [LARGE SCALE GENOMIC DNA]</scope>
    <source>
        <strain evidence="3">DSM 41981</strain>
    </source>
</reference>
<feature type="compositionally biased region" description="Low complexity" evidence="1">
    <location>
        <begin position="168"/>
        <end position="192"/>
    </location>
</feature>
<feature type="compositionally biased region" description="Basic and acidic residues" evidence="1">
    <location>
        <begin position="155"/>
        <end position="164"/>
    </location>
</feature>
<dbReference type="AlphaFoldDB" id="A0ABD5EMF8"/>
<gene>
    <name evidence="2" type="ORF">RM877_10195</name>
</gene>
<feature type="compositionally biased region" description="Low complexity" evidence="1">
    <location>
        <begin position="131"/>
        <end position="140"/>
    </location>
</feature>
<accession>A0ABD5EMF8</accession>
<name>A0ABD5EMF8_9ACTN</name>
<sequence length="281" mass="28810">MNENRTDKGTDGIESAESRKDAAVAAGTGDDRGARRDRAADRDVRDGKDLAGARGTADGKGLGTADGKDLGTGDGRDLTAGRQAATGADASPDGRERVRRDEDARTPVHPPQPPPPLTADSAPPPAPAGPAPTGATTPRPLSAKTPDGARTPDAAAKDGARTDGSRGTGSARSATGTAAAGATGSGASSSGSLTLFPREESDKLGQQLQTAVAGFVDEPRASVAEADQILGQIADRFTEAVTERRRHLRTSWGEDDGGADTEQLRLALRDYRELADRLLQG</sequence>
<organism evidence="2 3">
    <name type="scientific">Streptomyces doudnae</name>
    <dbReference type="NCBI Taxonomy" id="3075536"/>
    <lineage>
        <taxon>Bacteria</taxon>
        <taxon>Bacillati</taxon>
        <taxon>Actinomycetota</taxon>
        <taxon>Actinomycetes</taxon>
        <taxon>Kitasatosporales</taxon>
        <taxon>Streptomycetaceae</taxon>
        <taxon>Streptomyces</taxon>
    </lineage>
</organism>
<feature type="compositionally biased region" description="Basic and acidic residues" evidence="1">
    <location>
        <begin position="29"/>
        <end position="51"/>
    </location>
</feature>